<reference evidence="2 3" key="1">
    <citation type="submission" date="2019-05" db="EMBL/GenBank/DDBJ databases">
        <title>Flagellimonas sp. AsT0115, sp. nov., isolated from a marine red algae, Asparagopsis taxiformis.</title>
        <authorList>
            <person name="Kim J."/>
            <person name="Jeong S.E."/>
            <person name="Jeon C.O."/>
        </authorList>
    </citation>
    <scope>NUCLEOTIDE SEQUENCE [LARGE SCALE GENOMIC DNA]</scope>
    <source>
        <strain evidence="2 3">AsT0115</strain>
    </source>
</reference>
<evidence type="ECO:0000313" key="3">
    <source>
        <dbReference type="Proteomes" id="UP000751614"/>
    </source>
</evidence>
<evidence type="ECO:0000256" key="1">
    <source>
        <dbReference type="SAM" id="SignalP"/>
    </source>
</evidence>
<organism evidence="2 3">
    <name type="scientific">Flagellimonas algicola</name>
    <dbReference type="NCBI Taxonomy" id="2583815"/>
    <lineage>
        <taxon>Bacteria</taxon>
        <taxon>Pseudomonadati</taxon>
        <taxon>Bacteroidota</taxon>
        <taxon>Flavobacteriia</taxon>
        <taxon>Flavobacteriales</taxon>
        <taxon>Flavobacteriaceae</taxon>
        <taxon>Flagellimonas</taxon>
    </lineage>
</organism>
<dbReference type="Proteomes" id="UP000751614">
    <property type="component" value="Unassembled WGS sequence"/>
</dbReference>
<feature type="chain" id="PRO_5045188563" description="Peptidase T" evidence="1">
    <location>
        <begin position="19"/>
        <end position="139"/>
    </location>
</feature>
<protein>
    <recommendedName>
        <fullName evidence="4">Peptidase T</fullName>
    </recommendedName>
</protein>
<sequence>MRTLLLLILLCSSFFAYTQQDCSLGIGGDHDEAITDVFQLNEFQLEQFKNWSAELRVRNGYLKDQAKYLLKKHAQSSPEDLMAVSYKYRDLLDSMKQNVRMLDKRLLSIFNDRQYNLYLDLCNQLTLRPIYIDRSVNEK</sequence>
<feature type="signal peptide" evidence="1">
    <location>
        <begin position="1"/>
        <end position="18"/>
    </location>
</feature>
<gene>
    <name evidence="2" type="ORF">FGG15_06655</name>
</gene>
<dbReference type="EMBL" id="VCNI01000001">
    <property type="protein sequence ID" value="TMU57220.1"/>
    <property type="molecule type" value="Genomic_DNA"/>
</dbReference>
<evidence type="ECO:0008006" key="4">
    <source>
        <dbReference type="Google" id="ProtNLM"/>
    </source>
</evidence>
<name>A0ABY2WR58_9FLAO</name>
<evidence type="ECO:0000313" key="2">
    <source>
        <dbReference type="EMBL" id="TMU57220.1"/>
    </source>
</evidence>
<dbReference type="RefSeq" id="WP_138834483.1">
    <property type="nucleotide sequence ID" value="NZ_VCNI01000001.1"/>
</dbReference>
<keyword evidence="1" id="KW-0732">Signal</keyword>
<keyword evidence="3" id="KW-1185">Reference proteome</keyword>
<accession>A0ABY2WR58</accession>
<comment type="caution">
    <text evidence="2">The sequence shown here is derived from an EMBL/GenBank/DDBJ whole genome shotgun (WGS) entry which is preliminary data.</text>
</comment>
<proteinExistence type="predicted"/>